<dbReference type="InterPro" id="IPR001296">
    <property type="entry name" value="Glyco_trans_1"/>
</dbReference>
<dbReference type="HOGENOM" id="CLU_009583_33_0_9"/>
<dbReference type="SUPFAM" id="SSF53756">
    <property type="entry name" value="UDP-Glycosyltransferase/glycogen phosphorylase"/>
    <property type="match status" value="1"/>
</dbReference>
<reference evidence="2 3" key="1">
    <citation type="journal article" date="2010" name="Stand. Genomic Sci.">
        <title>Complete genome sequence of Acidaminococcus fermentans type strain (VR4).</title>
        <authorList>
            <person name="Chang Y.J."/>
            <person name="Pukall R."/>
            <person name="Saunders E."/>
            <person name="Lapidus A."/>
            <person name="Copeland A."/>
            <person name="Nolan M."/>
            <person name="Glavina Del Rio T."/>
            <person name="Lucas S."/>
            <person name="Chen F."/>
            <person name="Tice H."/>
            <person name="Cheng J.F."/>
            <person name="Han C."/>
            <person name="Detter J.C."/>
            <person name="Bruce D."/>
            <person name="Goodwin L."/>
            <person name="Pitluck S."/>
            <person name="Mikhailova N."/>
            <person name="Liolios K."/>
            <person name="Pati A."/>
            <person name="Ivanova N."/>
            <person name="Mavromatis K."/>
            <person name="Chen A."/>
            <person name="Palaniappan K."/>
            <person name="Land M."/>
            <person name="Hauser L."/>
            <person name="Jeffries C.D."/>
            <person name="Brettin T."/>
            <person name="Rohde M."/>
            <person name="Goker M."/>
            <person name="Bristow J."/>
            <person name="Eisen J.A."/>
            <person name="Markowitz V."/>
            <person name="Hugenholtz P."/>
            <person name="Kyrpides N.C."/>
            <person name="Klenk H.P."/>
        </authorList>
    </citation>
    <scope>NUCLEOTIDE SEQUENCE [LARGE SCALE GENOMIC DNA]</scope>
    <source>
        <strain evidence="3">ATCC 25085 / DSM 20731 / CCUG 9996 / CIP 106432 / VR4</strain>
    </source>
</reference>
<dbReference type="GeneID" id="78334329"/>
<keyword evidence="2" id="KW-0808">Transferase</keyword>
<dbReference type="STRING" id="591001.Acfer_0570"/>
<dbReference type="KEGG" id="afn:Acfer_0570"/>
<dbReference type="AlphaFoldDB" id="D2RIR7"/>
<sequence length="376" mass="43372">MISNQPIYVLQVLSGFVNSGGVSSVLMNYYRKLDKSKVQFDFLYFNKADENLIKEVEKMGGKVFYVSKPTLSKCSIGAWDKFFSIYGSKYDIVHNNQIFLNGFLAYFVKKYTHAKLVMHEHASQWGNRPSARIRNYLLTISSFQFADAYFACSSKAYNFAFNRVENLFKSKESYIMNNAINLQDFDYNPEIRQQMRRKWGISDKSFVIGHVGRFELEKNHIFLLKIFKEFLLLNPGAVLLLVGDGSLKEQIINESKRLKIFDNVIFAGKHQDIYNYYQMMDVFVLPSKFEGLGMACVEAEASGLPVFCSLEVPKIVDVVNCNYLGLNASPKTWAEAIIKYRRFQRKSTILDLSGSIFDINCEVDKLVNEYYHILGR</sequence>
<dbReference type="eggNOG" id="COG0438">
    <property type="taxonomic scope" value="Bacteria"/>
</dbReference>
<name>D2RIR7_ACIFV</name>
<dbReference type="Pfam" id="PF00534">
    <property type="entry name" value="Glycos_transf_1"/>
    <property type="match status" value="1"/>
</dbReference>
<dbReference type="GO" id="GO:0016758">
    <property type="term" value="F:hexosyltransferase activity"/>
    <property type="evidence" value="ECO:0007669"/>
    <property type="project" value="TreeGrafter"/>
</dbReference>
<dbReference type="Gene3D" id="3.40.50.2000">
    <property type="entry name" value="Glycogen Phosphorylase B"/>
    <property type="match status" value="2"/>
</dbReference>
<proteinExistence type="predicted"/>
<accession>D2RIR7</accession>
<evidence type="ECO:0000259" key="1">
    <source>
        <dbReference type="Pfam" id="PF00534"/>
    </source>
</evidence>
<dbReference type="RefSeq" id="WP_012937959.1">
    <property type="nucleotide sequence ID" value="NC_013740.1"/>
</dbReference>
<feature type="domain" description="Glycosyl transferase family 1" evidence="1">
    <location>
        <begin position="192"/>
        <end position="337"/>
    </location>
</feature>
<dbReference type="CAZy" id="GT4">
    <property type="family name" value="Glycosyltransferase Family 4"/>
</dbReference>
<evidence type="ECO:0000313" key="3">
    <source>
        <dbReference type="Proteomes" id="UP000001902"/>
    </source>
</evidence>
<keyword evidence="3" id="KW-1185">Reference proteome</keyword>
<dbReference type="Proteomes" id="UP000001902">
    <property type="component" value="Chromosome"/>
</dbReference>
<evidence type="ECO:0000313" key="2">
    <source>
        <dbReference type="EMBL" id="ADB46969.1"/>
    </source>
</evidence>
<dbReference type="OrthoDB" id="9804196at2"/>
<dbReference type="EMBL" id="CP001859">
    <property type="protein sequence ID" value="ADB46969.1"/>
    <property type="molecule type" value="Genomic_DNA"/>
</dbReference>
<organism evidence="2 3">
    <name type="scientific">Acidaminococcus fermentans (strain ATCC 25085 / DSM 20731 / CCUG 9996 / CIP 106432 / VR4)</name>
    <dbReference type="NCBI Taxonomy" id="591001"/>
    <lineage>
        <taxon>Bacteria</taxon>
        <taxon>Bacillati</taxon>
        <taxon>Bacillota</taxon>
        <taxon>Negativicutes</taxon>
        <taxon>Acidaminococcales</taxon>
        <taxon>Acidaminococcaceae</taxon>
        <taxon>Acidaminococcus</taxon>
    </lineage>
</organism>
<dbReference type="PANTHER" id="PTHR45947">
    <property type="entry name" value="SULFOQUINOVOSYL TRANSFERASE SQD2"/>
    <property type="match status" value="1"/>
</dbReference>
<dbReference type="InterPro" id="IPR050194">
    <property type="entry name" value="Glycosyltransferase_grp1"/>
</dbReference>
<dbReference type="PANTHER" id="PTHR45947:SF3">
    <property type="entry name" value="SULFOQUINOVOSYL TRANSFERASE SQD2"/>
    <property type="match status" value="1"/>
</dbReference>
<protein>
    <submittedName>
        <fullName evidence="2">Glycosyl transferase group 1</fullName>
    </submittedName>
</protein>
<gene>
    <name evidence="2" type="ordered locus">Acfer_0570</name>
</gene>